<name>A0A1X0JJ00_9MYCO</name>
<dbReference type="PANTHER" id="PTHR43669:SF3">
    <property type="entry name" value="ALCOHOL DEHYDROGENASE, PUTATIVE (AFU_ORTHOLOGUE AFUA_3G03445)-RELATED"/>
    <property type="match status" value="1"/>
</dbReference>
<dbReference type="Pfam" id="PF00106">
    <property type="entry name" value="adh_short"/>
    <property type="match status" value="1"/>
</dbReference>
<keyword evidence="2" id="KW-0560">Oxidoreductase</keyword>
<sequence>MQHAPARIVLVTGGSRGIGAEIARQLASPDTHVVVNFRRRAERAESIAQAIRDAGGHASTLRADISDEAECAAMIDTISHRFGRLDAAILNASVGPEAGDDLGNAKRLNRDAQRRIALKTVPLMPAGGRIVFVTSHAAHFFPHRAVPKGQTAVAASKWAGETALYALRSEFRRAGVHFTVVSGDSADAAFAAAIANAASTPNPSGIVYVGGADSLKIA</sequence>
<dbReference type="PRINTS" id="PR00081">
    <property type="entry name" value="GDHRDH"/>
</dbReference>
<dbReference type="STRING" id="75922.BST47_22520"/>
<dbReference type="PANTHER" id="PTHR43669">
    <property type="entry name" value="5-KETO-D-GLUCONATE 5-REDUCTASE"/>
    <property type="match status" value="1"/>
</dbReference>
<dbReference type="InterPro" id="IPR036291">
    <property type="entry name" value="NAD(P)-bd_dom_sf"/>
</dbReference>
<reference evidence="3 4" key="1">
    <citation type="submission" date="2017-02" db="EMBL/GenBank/DDBJ databases">
        <title>The new phylogeny of genus Mycobacterium.</title>
        <authorList>
            <person name="Tortoli E."/>
            <person name="Trovato A."/>
            <person name="Cirillo D.M."/>
        </authorList>
    </citation>
    <scope>NUCLEOTIDE SEQUENCE [LARGE SCALE GENOMIC DNA]</scope>
    <source>
        <strain evidence="3 4">DSM 44338</strain>
    </source>
</reference>
<evidence type="ECO:0000256" key="2">
    <source>
        <dbReference type="ARBA" id="ARBA00023002"/>
    </source>
</evidence>
<organism evidence="3 4">
    <name type="scientific">Mycolicibacterium tusciae</name>
    <dbReference type="NCBI Taxonomy" id="75922"/>
    <lineage>
        <taxon>Bacteria</taxon>
        <taxon>Bacillati</taxon>
        <taxon>Actinomycetota</taxon>
        <taxon>Actinomycetes</taxon>
        <taxon>Mycobacteriales</taxon>
        <taxon>Mycobacteriaceae</taxon>
        <taxon>Mycolicibacterium</taxon>
    </lineage>
</organism>
<proteinExistence type="inferred from homology"/>
<protein>
    <submittedName>
        <fullName evidence="3">Short chain dehydrogenase</fullName>
    </submittedName>
</protein>
<accession>A0A1X0JJ00</accession>
<dbReference type="OrthoDB" id="4373846at2"/>
<dbReference type="NCBIfam" id="NF005868">
    <property type="entry name" value="PRK07806.1"/>
    <property type="match status" value="1"/>
</dbReference>
<keyword evidence="4" id="KW-1185">Reference proteome</keyword>
<evidence type="ECO:0000313" key="3">
    <source>
        <dbReference type="EMBL" id="ORB62771.1"/>
    </source>
</evidence>
<comment type="similarity">
    <text evidence="1">Belongs to the short-chain dehydrogenases/reductases (SDR) family.</text>
</comment>
<dbReference type="AlphaFoldDB" id="A0A1X0JJ00"/>
<gene>
    <name evidence="3" type="ORF">BST47_22520</name>
</gene>
<evidence type="ECO:0000256" key="1">
    <source>
        <dbReference type="ARBA" id="ARBA00006484"/>
    </source>
</evidence>
<dbReference type="Proteomes" id="UP000192411">
    <property type="component" value="Unassembled WGS sequence"/>
</dbReference>
<dbReference type="SUPFAM" id="SSF51735">
    <property type="entry name" value="NAD(P)-binding Rossmann-fold domains"/>
    <property type="match status" value="1"/>
</dbReference>
<comment type="caution">
    <text evidence="3">The sequence shown here is derived from an EMBL/GenBank/DDBJ whole genome shotgun (WGS) entry which is preliminary data.</text>
</comment>
<dbReference type="RefSeq" id="WP_083127883.1">
    <property type="nucleotide sequence ID" value="NZ_MVIM01000014.1"/>
</dbReference>
<dbReference type="GO" id="GO:0016491">
    <property type="term" value="F:oxidoreductase activity"/>
    <property type="evidence" value="ECO:0007669"/>
    <property type="project" value="UniProtKB-KW"/>
</dbReference>
<evidence type="ECO:0000313" key="4">
    <source>
        <dbReference type="Proteomes" id="UP000192411"/>
    </source>
</evidence>
<dbReference type="EMBL" id="MVIM01000014">
    <property type="protein sequence ID" value="ORB62771.1"/>
    <property type="molecule type" value="Genomic_DNA"/>
</dbReference>
<dbReference type="InterPro" id="IPR002347">
    <property type="entry name" value="SDR_fam"/>
</dbReference>
<dbReference type="Gene3D" id="3.40.50.720">
    <property type="entry name" value="NAD(P)-binding Rossmann-like Domain"/>
    <property type="match status" value="1"/>
</dbReference>